<dbReference type="Pfam" id="PF13905">
    <property type="entry name" value="Thioredoxin_8"/>
    <property type="match status" value="1"/>
</dbReference>
<keyword evidence="3" id="KW-1185">Reference proteome</keyword>
<evidence type="ECO:0000313" key="3">
    <source>
        <dbReference type="Proteomes" id="UP000245375"/>
    </source>
</evidence>
<dbReference type="PANTHER" id="PTHR42852:SF17">
    <property type="entry name" value="THIOREDOXIN-LIKE PROTEIN HI_1115"/>
    <property type="match status" value="1"/>
</dbReference>
<dbReference type="EMBL" id="QFRI01000001">
    <property type="protein sequence ID" value="PWH83775.1"/>
    <property type="molecule type" value="Genomic_DNA"/>
</dbReference>
<sequence length="446" mass="51256">MKRLLFLTLLVPSLLLGQHKIKGVFYPAKDYNFALLYKVGPTISDYVTNAEIAEDGAFEFKLDSTATKGMYRIVYAVPQEDYNFDVIYNGKEDIELTFMSETGVDFKKSNPNKLLTSYTNSMSMVTQSIGNYFSQESKDTIALKAIFKTQRETQSSFEKAAEGTMALDFIKANKPYIPEHIEDVKTYIKNLEKHYFDFVDFNNPVLQSSNLLEEKMLNYVFGMSANSEDEFDNYKKNIDVVFSHMKTAPKEVQRILLFDLWQQMSDLGHESVSNYIAENYLMDVAVSLNDQELLQALILYQNLSKGAVAPNFDIEIKEKDKLVTKKLTDLKGAENYIIVFWSSTCSHCLDEVPQLQTFIKSLEKDKVKVVAIGLEDEPYGWKNLTYDYPEFIHVYGEGKWDNEIGDAYGVTSTPTYFILDTDKKIESKPVDFETLMKFFEVEETED</sequence>
<dbReference type="InterPro" id="IPR012336">
    <property type="entry name" value="Thioredoxin-like_fold"/>
</dbReference>
<dbReference type="CDD" id="cd02966">
    <property type="entry name" value="TlpA_like_family"/>
    <property type="match status" value="1"/>
</dbReference>
<proteinExistence type="predicted"/>
<name>A0A2U2X7J9_9FLAO</name>
<reference evidence="2 3" key="2">
    <citation type="submission" date="2018-05" db="EMBL/GenBank/DDBJ databases">
        <title>Algibacter marinivivus sp. nov., isolated from sample around a algae.</title>
        <authorList>
            <person name="Zhong X."/>
        </authorList>
    </citation>
    <scope>NUCLEOTIDE SEQUENCE [LARGE SCALE GENOMIC DNA]</scope>
    <source>
        <strain evidence="2 3">ZY111</strain>
    </source>
</reference>
<dbReference type="SUPFAM" id="SSF52833">
    <property type="entry name" value="Thioredoxin-like"/>
    <property type="match status" value="1"/>
</dbReference>
<dbReference type="AlphaFoldDB" id="A0A2U2X7J9"/>
<dbReference type="InterPro" id="IPR013766">
    <property type="entry name" value="Thioredoxin_domain"/>
</dbReference>
<organism evidence="2 3">
    <name type="scientific">Algibacter marinivivus</name>
    <dbReference type="NCBI Taxonomy" id="2100723"/>
    <lineage>
        <taxon>Bacteria</taxon>
        <taxon>Pseudomonadati</taxon>
        <taxon>Bacteroidota</taxon>
        <taxon>Flavobacteriia</taxon>
        <taxon>Flavobacteriales</taxon>
        <taxon>Flavobacteriaceae</taxon>
        <taxon>Algibacter</taxon>
    </lineage>
</organism>
<dbReference type="PROSITE" id="PS51352">
    <property type="entry name" value="THIOREDOXIN_2"/>
    <property type="match status" value="1"/>
</dbReference>
<dbReference type="PANTHER" id="PTHR42852">
    <property type="entry name" value="THIOL:DISULFIDE INTERCHANGE PROTEIN DSBE"/>
    <property type="match status" value="1"/>
</dbReference>
<gene>
    <name evidence="2" type="ORF">DIS18_04270</name>
</gene>
<accession>A0A2U2X7J9</accession>
<evidence type="ECO:0000313" key="2">
    <source>
        <dbReference type="EMBL" id="PWH83775.1"/>
    </source>
</evidence>
<reference evidence="3" key="1">
    <citation type="submission" date="2018-05" db="EMBL/GenBank/DDBJ databases">
        <title>Algibacter marinivivus sp. nov., isolated from sample around a algae.</title>
        <authorList>
            <person name="Lu D."/>
        </authorList>
    </citation>
    <scope>NUCLEOTIDE SEQUENCE [LARGE SCALE GENOMIC DNA]</scope>
    <source>
        <strain evidence="3">ZY111</strain>
    </source>
</reference>
<dbReference type="Gene3D" id="3.40.30.10">
    <property type="entry name" value="Glutaredoxin"/>
    <property type="match status" value="1"/>
</dbReference>
<comment type="caution">
    <text evidence="2">The sequence shown here is derived from an EMBL/GenBank/DDBJ whole genome shotgun (WGS) entry which is preliminary data.</text>
</comment>
<protein>
    <submittedName>
        <fullName evidence="2">TlpA family protein disulfide reductase</fullName>
    </submittedName>
</protein>
<dbReference type="InterPro" id="IPR036249">
    <property type="entry name" value="Thioredoxin-like_sf"/>
</dbReference>
<dbReference type="InterPro" id="IPR050553">
    <property type="entry name" value="Thioredoxin_ResA/DsbE_sf"/>
</dbReference>
<dbReference type="OrthoDB" id="6399635at2"/>
<dbReference type="Proteomes" id="UP000245375">
    <property type="component" value="Unassembled WGS sequence"/>
</dbReference>
<evidence type="ECO:0000259" key="1">
    <source>
        <dbReference type="PROSITE" id="PS51352"/>
    </source>
</evidence>
<feature type="domain" description="Thioredoxin" evidence="1">
    <location>
        <begin position="303"/>
        <end position="446"/>
    </location>
</feature>
<dbReference type="RefSeq" id="WP_109351780.1">
    <property type="nucleotide sequence ID" value="NZ_QFRI01000001.1"/>
</dbReference>